<keyword evidence="7" id="KW-0472">Membrane</keyword>
<dbReference type="Proteomes" id="UP001595839">
    <property type="component" value="Unassembled WGS sequence"/>
</dbReference>
<dbReference type="Gene3D" id="3.40.50.300">
    <property type="entry name" value="P-loop containing nucleotide triphosphate hydrolases"/>
    <property type="match status" value="1"/>
</dbReference>
<dbReference type="RefSeq" id="WP_381170933.1">
    <property type="nucleotide sequence ID" value="NZ_JBHSFK010000010.1"/>
</dbReference>
<comment type="similarity">
    <text evidence="9">Belongs to the ABC transporter superfamily. Drug exporter-1 (DrugE1) (TC 3.A.1.105) family.</text>
</comment>
<evidence type="ECO:0000256" key="10">
    <source>
        <dbReference type="SAM" id="MobiDB-lite"/>
    </source>
</evidence>
<accession>A0ABV9AN88</accession>
<keyword evidence="2" id="KW-0813">Transport</keyword>
<keyword evidence="8" id="KW-0046">Antibiotic resistance</keyword>
<evidence type="ECO:0000256" key="5">
    <source>
        <dbReference type="ARBA" id="ARBA00022840"/>
    </source>
</evidence>
<sequence>MTPHTADLAIETAGLVKTFGATRAVDGVDLAVPTGTVYGVLGPNGAGKTTTVKMLATLLRPDGGEAHVFGHDVVREADEVRGLVSLTGQYASVDEDLTGTENLVLLGRLLGHGKKAARERAEQLLAAFGLSDAAGKQVKHYSGGMRRRIDISASILSTPRLLFLDEPTTGLDPRSRNQVWDIVRAVVAQGTTVLLTTQYLDEADQLASRIAVIDRGRVIAEGTKGELKASVGAGSVHLRLRDPRQRPEAEQVLRLALDAEVQQEPDPVALTARLAAATGDSAAGQAARALGELARSGITVDNFSLGQPSLDEVFLALTGHDTTADSDKDANKDSGKHSDNDSDKDSNKDEVAA</sequence>
<dbReference type="InterPro" id="IPR003439">
    <property type="entry name" value="ABC_transporter-like_ATP-bd"/>
</dbReference>
<dbReference type="Pfam" id="PF00005">
    <property type="entry name" value="ABC_tran"/>
    <property type="match status" value="1"/>
</dbReference>
<comment type="subcellular location">
    <subcellularLocation>
        <location evidence="1">Cell membrane</location>
        <topology evidence="1">Peripheral membrane protein</topology>
        <orientation evidence="1">Cytoplasmic side</orientation>
    </subcellularLocation>
</comment>
<dbReference type="PROSITE" id="PS00211">
    <property type="entry name" value="ABC_TRANSPORTER_1"/>
    <property type="match status" value="1"/>
</dbReference>
<feature type="region of interest" description="Disordered" evidence="10">
    <location>
        <begin position="321"/>
        <end position="353"/>
    </location>
</feature>
<name>A0ABV9AN88_9ACTN</name>
<dbReference type="InterPro" id="IPR005894">
    <property type="entry name" value="DrrA"/>
</dbReference>
<dbReference type="InterPro" id="IPR003593">
    <property type="entry name" value="AAA+_ATPase"/>
</dbReference>
<evidence type="ECO:0000259" key="11">
    <source>
        <dbReference type="PROSITE" id="PS50893"/>
    </source>
</evidence>
<evidence type="ECO:0000256" key="9">
    <source>
        <dbReference type="ARBA" id="ARBA00049985"/>
    </source>
</evidence>
<keyword evidence="13" id="KW-1185">Reference proteome</keyword>
<feature type="compositionally biased region" description="Basic and acidic residues" evidence="10">
    <location>
        <begin position="322"/>
        <end position="353"/>
    </location>
</feature>
<dbReference type="GO" id="GO:0005524">
    <property type="term" value="F:ATP binding"/>
    <property type="evidence" value="ECO:0007669"/>
    <property type="project" value="UniProtKB-KW"/>
</dbReference>
<evidence type="ECO:0000256" key="2">
    <source>
        <dbReference type="ARBA" id="ARBA00022448"/>
    </source>
</evidence>
<evidence type="ECO:0000256" key="3">
    <source>
        <dbReference type="ARBA" id="ARBA00022475"/>
    </source>
</evidence>
<dbReference type="PROSITE" id="PS50893">
    <property type="entry name" value="ABC_TRANSPORTER_2"/>
    <property type="match status" value="1"/>
</dbReference>
<dbReference type="EMBL" id="JBHSFK010000010">
    <property type="protein sequence ID" value="MFC4501344.1"/>
    <property type="molecule type" value="Genomic_DNA"/>
</dbReference>
<reference evidence="13" key="1">
    <citation type="journal article" date="2019" name="Int. J. Syst. Evol. Microbiol.">
        <title>The Global Catalogue of Microorganisms (GCM) 10K type strain sequencing project: providing services to taxonomists for standard genome sequencing and annotation.</title>
        <authorList>
            <consortium name="The Broad Institute Genomics Platform"/>
            <consortium name="The Broad Institute Genome Sequencing Center for Infectious Disease"/>
            <person name="Wu L."/>
            <person name="Ma J."/>
        </authorList>
    </citation>
    <scope>NUCLEOTIDE SEQUENCE [LARGE SCALE GENOMIC DNA]</scope>
    <source>
        <strain evidence="13">CGMCC 4.7177</strain>
    </source>
</reference>
<keyword evidence="5 12" id="KW-0067">ATP-binding</keyword>
<evidence type="ECO:0000256" key="4">
    <source>
        <dbReference type="ARBA" id="ARBA00022741"/>
    </source>
</evidence>
<dbReference type="InterPro" id="IPR017871">
    <property type="entry name" value="ABC_transporter-like_CS"/>
</dbReference>
<dbReference type="InterPro" id="IPR027417">
    <property type="entry name" value="P-loop_NTPase"/>
</dbReference>
<dbReference type="PANTHER" id="PTHR42711">
    <property type="entry name" value="ABC TRANSPORTER ATP-BINDING PROTEIN"/>
    <property type="match status" value="1"/>
</dbReference>
<keyword evidence="6" id="KW-1278">Translocase</keyword>
<evidence type="ECO:0000313" key="12">
    <source>
        <dbReference type="EMBL" id="MFC4501344.1"/>
    </source>
</evidence>
<organism evidence="12 13">
    <name type="scientific">Streptomyces vulcanius</name>
    <dbReference type="NCBI Taxonomy" id="1441876"/>
    <lineage>
        <taxon>Bacteria</taxon>
        <taxon>Bacillati</taxon>
        <taxon>Actinomycetota</taxon>
        <taxon>Actinomycetes</taxon>
        <taxon>Kitasatosporales</taxon>
        <taxon>Streptomycetaceae</taxon>
        <taxon>Streptomyces</taxon>
    </lineage>
</organism>
<evidence type="ECO:0000256" key="1">
    <source>
        <dbReference type="ARBA" id="ARBA00004413"/>
    </source>
</evidence>
<comment type="caution">
    <text evidence="12">The sequence shown here is derived from an EMBL/GenBank/DDBJ whole genome shotgun (WGS) entry which is preliminary data.</text>
</comment>
<proteinExistence type="inferred from homology"/>
<evidence type="ECO:0000256" key="6">
    <source>
        <dbReference type="ARBA" id="ARBA00022967"/>
    </source>
</evidence>
<gene>
    <name evidence="12" type="ORF">ACFPIH_17715</name>
</gene>
<keyword evidence="3" id="KW-1003">Cell membrane</keyword>
<dbReference type="InterPro" id="IPR050763">
    <property type="entry name" value="ABC_transporter_ATP-binding"/>
</dbReference>
<evidence type="ECO:0000313" key="13">
    <source>
        <dbReference type="Proteomes" id="UP001595839"/>
    </source>
</evidence>
<dbReference type="SUPFAM" id="SSF52540">
    <property type="entry name" value="P-loop containing nucleoside triphosphate hydrolases"/>
    <property type="match status" value="1"/>
</dbReference>
<protein>
    <submittedName>
        <fullName evidence="12">ATP-binding cassette domain-containing protein</fullName>
    </submittedName>
</protein>
<keyword evidence="4" id="KW-0547">Nucleotide-binding</keyword>
<evidence type="ECO:0000256" key="7">
    <source>
        <dbReference type="ARBA" id="ARBA00023136"/>
    </source>
</evidence>
<dbReference type="NCBIfam" id="TIGR01188">
    <property type="entry name" value="drrA"/>
    <property type="match status" value="1"/>
</dbReference>
<dbReference type="PANTHER" id="PTHR42711:SF19">
    <property type="entry name" value="DOXORUBICIN RESISTANCE ATP-BINDING PROTEIN DRRA"/>
    <property type="match status" value="1"/>
</dbReference>
<evidence type="ECO:0000256" key="8">
    <source>
        <dbReference type="ARBA" id="ARBA00023251"/>
    </source>
</evidence>
<dbReference type="SMART" id="SM00382">
    <property type="entry name" value="AAA"/>
    <property type="match status" value="1"/>
</dbReference>
<feature type="domain" description="ABC transporter" evidence="11">
    <location>
        <begin position="10"/>
        <end position="240"/>
    </location>
</feature>